<name>A0A9Q9EHA8_9PEZI</name>
<dbReference type="AlphaFoldDB" id="A0A9Q9EHA8"/>
<keyword evidence="3" id="KW-1185">Reference proteome</keyword>
<reference evidence="2" key="1">
    <citation type="submission" date="2022-06" db="EMBL/GenBank/DDBJ databases">
        <title>Complete genome sequences of two strains of the flax pathogen Septoria linicola.</title>
        <authorList>
            <person name="Lapalu N."/>
            <person name="Simon A."/>
            <person name="Demenou B."/>
            <person name="Paumier D."/>
            <person name="Guillot M.-P."/>
            <person name="Gout L."/>
            <person name="Valade R."/>
        </authorList>
    </citation>
    <scope>NUCLEOTIDE SEQUENCE</scope>
    <source>
        <strain evidence="2">SE15195</strain>
    </source>
</reference>
<accession>A0A9Q9EHA8</accession>
<evidence type="ECO:0000256" key="1">
    <source>
        <dbReference type="SAM" id="SignalP"/>
    </source>
</evidence>
<evidence type="ECO:0000313" key="2">
    <source>
        <dbReference type="EMBL" id="USW51631.1"/>
    </source>
</evidence>
<protein>
    <submittedName>
        <fullName evidence="2">Uncharacterized protein</fullName>
    </submittedName>
</protein>
<sequence>MKAFGGIPLLLAYTTMSTASVLHGRMNPSPNGVSRMAELPDTSMSEQQQPYDLESSEYTPSRYYGISLNINLARKGEQPVYGRAPVELNKLAQYSVRASEILVDQGAAVGVDVRNVACQAYSDADGSKPIDEEFDAEEPLELAGEGEELVNVGSVLCFVSGDLLEEENGEEHD</sequence>
<evidence type="ECO:0000313" key="3">
    <source>
        <dbReference type="Proteomes" id="UP001056384"/>
    </source>
</evidence>
<proteinExistence type="predicted"/>
<gene>
    <name evidence="2" type="ORF">Slin15195_G049500</name>
</gene>
<keyword evidence="1" id="KW-0732">Signal</keyword>
<feature type="signal peptide" evidence="1">
    <location>
        <begin position="1"/>
        <end position="19"/>
    </location>
</feature>
<organism evidence="2 3">
    <name type="scientific">Septoria linicola</name>
    <dbReference type="NCBI Taxonomy" id="215465"/>
    <lineage>
        <taxon>Eukaryota</taxon>
        <taxon>Fungi</taxon>
        <taxon>Dikarya</taxon>
        <taxon>Ascomycota</taxon>
        <taxon>Pezizomycotina</taxon>
        <taxon>Dothideomycetes</taxon>
        <taxon>Dothideomycetidae</taxon>
        <taxon>Mycosphaerellales</taxon>
        <taxon>Mycosphaerellaceae</taxon>
        <taxon>Septoria</taxon>
    </lineage>
</organism>
<feature type="chain" id="PRO_5040477984" evidence="1">
    <location>
        <begin position="20"/>
        <end position="173"/>
    </location>
</feature>
<dbReference type="Proteomes" id="UP001056384">
    <property type="component" value="Chromosome 3"/>
</dbReference>
<dbReference type="EMBL" id="CP099420">
    <property type="protein sequence ID" value="USW51631.1"/>
    <property type="molecule type" value="Genomic_DNA"/>
</dbReference>